<comment type="caution">
    <text evidence="1">The sequence shown here is derived from an EMBL/GenBank/DDBJ whole genome shotgun (WGS) entry which is preliminary data.</text>
</comment>
<proteinExistence type="predicted"/>
<gene>
    <name evidence="1" type="ORF">CARN7_1061</name>
</gene>
<evidence type="ECO:0000313" key="1">
    <source>
        <dbReference type="EMBL" id="CBI10288.1"/>
    </source>
</evidence>
<reference evidence="1" key="1">
    <citation type="submission" date="2009-10" db="EMBL/GenBank/DDBJ databases">
        <title>Diversity of trophic interactions inside an arsenic-rich microbial ecosystem.</title>
        <authorList>
            <person name="Bertin P.N."/>
            <person name="Heinrich-Salmeron A."/>
            <person name="Pelletier E."/>
            <person name="Goulhen-Chollet F."/>
            <person name="Arsene-Ploetze F."/>
            <person name="Gallien S."/>
            <person name="Calteau A."/>
            <person name="Vallenet D."/>
            <person name="Casiot C."/>
            <person name="Chane-Woon-Ming B."/>
            <person name="Giloteaux L."/>
            <person name="Barakat M."/>
            <person name="Bonnefoy V."/>
            <person name="Bruneel O."/>
            <person name="Chandler M."/>
            <person name="Cleiss J."/>
            <person name="Duran R."/>
            <person name="Elbaz-Poulichet F."/>
            <person name="Fonknechten N."/>
            <person name="Lauga B."/>
            <person name="Mornico D."/>
            <person name="Ortet P."/>
            <person name="Schaeffer C."/>
            <person name="Siguier P."/>
            <person name="Alexander Thil Smith A."/>
            <person name="Van Dorsselaer A."/>
            <person name="Weissenbach J."/>
            <person name="Medigue C."/>
            <person name="Le Paslier D."/>
        </authorList>
    </citation>
    <scope>NUCLEOTIDE SEQUENCE</scope>
</reference>
<accession>E6QSR6</accession>
<sequence length="229" mass="23916">MKTSLVFVLVSLVSTLALPVAASADSGADITPPKGCESSNVTALLQDTPIHYSCFGGSGATRLVNLMFGDQIYIAAHGRGSRDADDSEMTLFFSSDRSCRFATGTTMELSNPCLLISSTLLSGKVTGYTNTCSWLGSPYALAPASKCLTGGKANKTSGSITITNWPSAPPLRGFGVLSFRFSPDANITGFINDEKSAAGFSMIAIPLTGSATMKVNYWTAGYNAAPHPD</sequence>
<dbReference type="AlphaFoldDB" id="E6QSR6"/>
<organism evidence="1">
    <name type="scientific">mine drainage metagenome</name>
    <dbReference type="NCBI Taxonomy" id="410659"/>
    <lineage>
        <taxon>unclassified sequences</taxon>
        <taxon>metagenomes</taxon>
        <taxon>ecological metagenomes</taxon>
    </lineage>
</organism>
<name>E6QSR6_9ZZZZ</name>
<protein>
    <submittedName>
        <fullName evidence="1">Uncharacterized protein</fullName>
    </submittedName>
</protein>
<dbReference type="EMBL" id="CABR01000080">
    <property type="protein sequence ID" value="CBI10288.1"/>
    <property type="molecule type" value="Genomic_DNA"/>
</dbReference>